<proteinExistence type="predicted"/>
<evidence type="ECO:0000259" key="1">
    <source>
        <dbReference type="Pfam" id="PF03732"/>
    </source>
</evidence>
<feature type="non-terminal residue" evidence="2">
    <location>
        <position position="80"/>
    </location>
</feature>
<dbReference type="Proteomes" id="UP000310406">
    <property type="component" value="Unassembled WGS sequence"/>
</dbReference>
<dbReference type="OrthoDB" id="5144858at2"/>
<dbReference type="PANTHER" id="PTHR33223">
    <property type="entry name" value="CCHC-TYPE DOMAIN-CONTAINING PROTEIN"/>
    <property type="match status" value="1"/>
</dbReference>
<sequence length="80" mass="9644">MRLKLFQFSLKDKAKQWYNSILSHSISTWEEMSKLFLLKFFPAGHTMALQRQMQKFSVKPAETFYQAWERFKDLQIACPH</sequence>
<organism evidence="2 3">
    <name type="scientific">Flagellimonas alvinocaridis</name>
    <dbReference type="NCBI Taxonomy" id="2530200"/>
    <lineage>
        <taxon>Bacteria</taxon>
        <taxon>Pseudomonadati</taxon>
        <taxon>Bacteroidota</taxon>
        <taxon>Flavobacteriia</taxon>
        <taxon>Flavobacteriales</taxon>
        <taxon>Flavobacteriaceae</taxon>
        <taxon>Flagellimonas</taxon>
    </lineage>
</organism>
<evidence type="ECO:0000313" key="2">
    <source>
        <dbReference type="EMBL" id="THV56052.1"/>
    </source>
</evidence>
<feature type="domain" description="Retrotransposon gag" evidence="1">
    <location>
        <begin position="4"/>
        <end position="80"/>
    </location>
</feature>
<protein>
    <recommendedName>
        <fullName evidence="1">Retrotransposon gag domain-containing protein</fullName>
    </recommendedName>
</protein>
<dbReference type="Pfam" id="PF03732">
    <property type="entry name" value="Retrotrans_gag"/>
    <property type="match status" value="1"/>
</dbReference>
<reference evidence="2 3" key="1">
    <citation type="submission" date="2019-03" db="EMBL/GenBank/DDBJ databases">
        <title>Muricauda SCR12 sp.nov, a marine bacterium isolated from Pacific Ocean:the Okinawa trough.</title>
        <authorList>
            <person name="Liu L."/>
        </authorList>
    </citation>
    <scope>NUCLEOTIDE SEQUENCE [LARGE SCALE GENOMIC DNA]</scope>
    <source>
        <strain evidence="2 3">SCR12</strain>
    </source>
</reference>
<dbReference type="AlphaFoldDB" id="A0A4S8RF80"/>
<comment type="caution">
    <text evidence="2">The sequence shown here is derived from an EMBL/GenBank/DDBJ whole genome shotgun (WGS) entry which is preliminary data.</text>
</comment>
<accession>A0A4S8RF80</accession>
<gene>
    <name evidence="2" type="ORF">EZV76_17025</name>
</gene>
<evidence type="ECO:0000313" key="3">
    <source>
        <dbReference type="Proteomes" id="UP000310406"/>
    </source>
</evidence>
<name>A0A4S8RF80_9FLAO</name>
<dbReference type="PANTHER" id="PTHR33223:SF11">
    <property type="entry name" value="ELEMENT PROTEIN, PUTATIVE-RELATED"/>
    <property type="match status" value="1"/>
</dbReference>
<keyword evidence="3" id="KW-1185">Reference proteome</keyword>
<dbReference type="EMBL" id="SNTZ01000114">
    <property type="protein sequence ID" value="THV56052.1"/>
    <property type="molecule type" value="Genomic_DNA"/>
</dbReference>
<dbReference type="InterPro" id="IPR005162">
    <property type="entry name" value="Retrotrans_gag_dom"/>
</dbReference>